<name>A0A5D6W9U2_9FIRM</name>
<evidence type="ECO:0000313" key="2">
    <source>
        <dbReference type="Proteomes" id="UP000323646"/>
    </source>
</evidence>
<organism evidence="1 2">
    <name type="scientific">Selenomonas ruminis</name>
    <dbReference type="NCBI Taxonomy" id="2593411"/>
    <lineage>
        <taxon>Bacteria</taxon>
        <taxon>Bacillati</taxon>
        <taxon>Bacillota</taxon>
        <taxon>Negativicutes</taxon>
        <taxon>Selenomonadales</taxon>
        <taxon>Selenomonadaceae</taxon>
        <taxon>Selenomonas</taxon>
    </lineage>
</organism>
<keyword evidence="2" id="KW-1185">Reference proteome</keyword>
<protein>
    <submittedName>
        <fullName evidence="1">Uncharacterized protein</fullName>
    </submittedName>
</protein>
<evidence type="ECO:0000313" key="1">
    <source>
        <dbReference type="EMBL" id="TYZ25063.1"/>
    </source>
</evidence>
<proteinExistence type="predicted"/>
<dbReference type="AlphaFoldDB" id="A0A5D6W9U2"/>
<reference evidence="1 2" key="1">
    <citation type="submission" date="2019-08" db="EMBL/GenBank/DDBJ databases">
        <title>Selenomonas sp. mPRGC5 and Selenomonas sp. mPRGC8 isolated from ruminal fluid of dairy goat (Capra hircus).</title>
        <authorList>
            <person name="Poothong S."/>
            <person name="Nuengjamnong C."/>
            <person name="Tanasupawat S."/>
        </authorList>
    </citation>
    <scope>NUCLEOTIDE SEQUENCE [LARGE SCALE GENOMIC DNA]</scope>
    <source>
        <strain evidence="2">mPRGC5</strain>
    </source>
</reference>
<dbReference type="RefSeq" id="WP_149170677.1">
    <property type="nucleotide sequence ID" value="NZ_VTOY01000001.1"/>
</dbReference>
<dbReference type="EMBL" id="VTOY01000001">
    <property type="protein sequence ID" value="TYZ25063.1"/>
    <property type="molecule type" value="Genomic_DNA"/>
</dbReference>
<accession>A0A5D6W9U2</accession>
<gene>
    <name evidence="1" type="ORF">FZ040_03285</name>
</gene>
<dbReference type="Proteomes" id="UP000323646">
    <property type="component" value="Unassembled WGS sequence"/>
</dbReference>
<sequence>MAFRGLVAMCNLLLGASNVLKNRYLHVDWQAETAHSLKKQHIEQHIESNNSLLVLLKTVKGTERTKNNIVALYEAFGREKIFSRSDVLSVLSITERPATTLFKKMLEAKLIESVHGLGKGKYRFVVKER</sequence>
<comment type="caution">
    <text evidence="1">The sequence shown here is derived from an EMBL/GenBank/DDBJ whole genome shotgun (WGS) entry which is preliminary data.</text>
</comment>
<dbReference type="OrthoDB" id="9807907at2"/>